<dbReference type="PANTHER" id="PTHR12242">
    <property type="entry name" value="OS02G0130600 PROTEIN-RELATED"/>
    <property type="match status" value="1"/>
</dbReference>
<dbReference type="Proteomes" id="UP000026961">
    <property type="component" value="Chromosome 2"/>
</dbReference>
<evidence type="ECO:0000313" key="4">
    <source>
        <dbReference type="Proteomes" id="UP000026961"/>
    </source>
</evidence>
<sequence length="344" mass="37951">MFHGSPAAVAASAAVAEMRFTTGGSSTRSWEPTVTADTSDLHYWMQWRAAVCALSVLACMAVAACLVWRHEGPGAERRPGGASGGGGGSKERRRPGVLYDDEAWRPCLRDIHPAWLLGYRLISFFVLLSLLIVIVISDGGTIFYYYTQWTFILVTIYFGLGTALSIYGCSKLADENVVTERTDMELGSYVAHGAGTKPNLNGEDDTGEIAGFWGYLLQIIYQTNAGAVMLTDCVFWFIIFPFLTVKDYNLNFLLIGMHSVNAVFLLGEAALNSLVLRRRDHAITMLRGIQTGDQTETPPAHKVVSGFSRKRLIYTISQAVMHHLPPPLPTVYTERAMVKITRKE</sequence>
<evidence type="ECO:0000256" key="1">
    <source>
        <dbReference type="SAM" id="MobiDB-lite"/>
    </source>
</evidence>
<feature type="transmembrane region" description="Helical" evidence="2">
    <location>
        <begin position="114"/>
        <end position="136"/>
    </location>
</feature>
<organism evidence="3">
    <name type="scientific">Oryza glumipatula</name>
    <dbReference type="NCBI Taxonomy" id="40148"/>
    <lineage>
        <taxon>Eukaryota</taxon>
        <taxon>Viridiplantae</taxon>
        <taxon>Streptophyta</taxon>
        <taxon>Embryophyta</taxon>
        <taxon>Tracheophyta</taxon>
        <taxon>Spermatophyta</taxon>
        <taxon>Magnoliopsida</taxon>
        <taxon>Liliopsida</taxon>
        <taxon>Poales</taxon>
        <taxon>Poaceae</taxon>
        <taxon>BOP clade</taxon>
        <taxon>Oryzoideae</taxon>
        <taxon>Oryzeae</taxon>
        <taxon>Oryzinae</taxon>
        <taxon>Oryza</taxon>
    </lineage>
</organism>
<name>A0A0D9YLT8_9ORYZ</name>
<feature type="transmembrane region" description="Helical" evidence="2">
    <location>
        <begin position="225"/>
        <end position="244"/>
    </location>
</feature>
<keyword evidence="2" id="KW-0472">Membrane</keyword>
<dbReference type="EnsemblPlants" id="OGLUM02G02430.1">
    <property type="protein sequence ID" value="OGLUM02G02430.1"/>
    <property type="gene ID" value="OGLUM02G02430"/>
</dbReference>
<evidence type="ECO:0000256" key="2">
    <source>
        <dbReference type="SAM" id="Phobius"/>
    </source>
</evidence>
<dbReference type="Gramene" id="OGLUM02G02430.1">
    <property type="protein sequence ID" value="OGLUM02G02430.1"/>
    <property type="gene ID" value="OGLUM02G02430"/>
</dbReference>
<keyword evidence="4" id="KW-1185">Reference proteome</keyword>
<proteinExistence type="predicted"/>
<keyword evidence="2" id="KW-0812">Transmembrane</keyword>
<feature type="transmembrane region" description="Helical" evidence="2">
    <location>
        <begin position="142"/>
        <end position="167"/>
    </location>
</feature>
<dbReference type="HOGENOM" id="CLU_051754_1_0_1"/>
<feature type="region of interest" description="Disordered" evidence="1">
    <location>
        <begin position="74"/>
        <end position="94"/>
    </location>
</feature>
<feature type="transmembrane region" description="Helical" evidence="2">
    <location>
        <begin position="47"/>
        <end position="68"/>
    </location>
</feature>
<dbReference type="STRING" id="40148.A0A0D9YLT8"/>
<reference evidence="3" key="1">
    <citation type="submission" date="2015-04" db="UniProtKB">
        <authorList>
            <consortium name="EnsemblPlants"/>
        </authorList>
    </citation>
    <scope>IDENTIFICATION</scope>
</reference>
<dbReference type="eggNOG" id="ENOG502QTZM">
    <property type="taxonomic scope" value="Eukaryota"/>
</dbReference>
<accession>A0A0D9YLT8</accession>
<keyword evidence="2" id="KW-1133">Transmembrane helix</keyword>
<dbReference type="GO" id="GO:0016020">
    <property type="term" value="C:membrane"/>
    <property type="evidence" value="ECO:0007669"/>
    <property type="project" value="TreeGrafter"/>
</dbReference>
<dbReference type="PANTHER" id="PTHR12242:SF22">
    <property type="entry name" value="OS02G0130600 PROTEIN"/>
    <property type="match status" value="1"/>
</dbReference>
<evidence type="ECO:0000313" key="3">
    <source>
        <dbReference type="EnsemblPlants" id="OGLUM02G02430.1"/>
    </source>
</evidence>
<protein>
    <submittedName>
        <fullName evidence="3">Uncharacterized protein</fullName>
    </submittedName>
</protein>
<feature type="transmembrane region" description="Helical" evidence="2">
    <location>
        <begin position="250"/>
        <end position="271"/>
    </location>
</feature>
<reference evidence="3" key="2">
    <citation type="submission" date="2018-05" db="EMBL/GenBank/DDBJ databases">
        <title>OgluRS3 (Oryza glumaepatula Reference Sequence Version 3).</title>
        <authorList>
            <person name="Zhang J."/>
            <person name="Kudrna D."/>
            <person name="Lee S."/>
            <person name="Talag J."/>
            <person name="Welchert J."/>
            <person name="Wing R.A."/>
        </authorList>
    </citation>
    <scope>NUCLEOTIDE SEQUENCE [LARGE SCALE GENOMIC DNA]</scope>
</reference>
<dbReference type="AlphaFoldDB" id="A0A0D9YLT8"/>